<dbReference type="Proteomes" id="UP000620104">
    <property type="component" value="Unassembled WGS sequence"/>
</dbReference>
<gene>
    <name evidence="8" type="ORF">NliqN6_5267</name>
</gene>
<sequence length="443" mass="49674">MSQISSIFVLDNGASTIKAGFVETDHDKDVTRARLSAAATRAKGTRTSKLHRIDRERIEAQLNTRYEVSIIPNTIVRSAKNKITYIADELDDCKDFGGLVFRSPFERGILTSWDCQRTIWDHVFDKLEVKPLETSLLVTEPYLNPPNVASTYDQMIFEEWEFASCYRCTPAAVLTHSNLFEAGDLPNPARMIVVDAGHSFTHVIPVIDGKVDHAHVRRIDVGGKLLTNRLKQVLSQRQFDLSNETHVVNQIREDCCYAALDIRKDAALSKLATAQNPIVQQYALPDYTSGNMRGRVLSREEMAEIEAGGQSQVLTLNAERYSIPEILFHPSDIGLQQIGLAETIAYVIGLMPEDEQGLFWANIGFMGGLALTENLGERLDNELRMLCPMEYEVGIFEANGVTQAFDAASDLAATPDYLERYPLTVAEYKEYGSDAWRKRFAPE</sequence>
<evidence type="ECO:0000256" key="3">
    <source>
        <dbReference type="ARBA" id="ARBA00018633"/>
    </source>
</evidence>
<name>A0A8H3TX67_9TREE</name>
<dbReference type="Pfam" id="PF00022">
    <property type="entry name" value="Actin"/>
    <property type="match status" value="1"/>
</dbReference>
<dbReference type="Gene3D" id="2.30.36.70">
    <property type="entry name" value="Actin, Chain A, domain 2"/>
    <property type="match status" value="1"/>
</dbReference>
<comment type="function">
    <text evidence="5">Component of the SWR1 complex which mediates the ATP-dependent exchange of histone H2A for the H2A variant HZT1 leading to transcriptional regulation of selected genes by chromatin remodeling. Involved in chromosome stability.</text>
</comment>
<reference evidence="8" key="1">
    <citation type="submission" date="2020-07" db="EMBL/GenBank/DDBJ databases">
        <title>Draft Genome Sequence of a Deep-Sea Yeast, Naganishia (Cryptococcus) liquefaciens strain N6.</title>
        <authorList>
            <person name="Han Y.W."/>
            <person name="Kajitani R."/>
            <person name="Morimoto H."/>
            <person name="Parhat M."/>
            <person name="Tsubouchi H."/>
            <person name="Bakenova O."/>
            <person name="Ogata M."/>
            <person name="Argunhan B."/>
            <person name="Aoki R."/>
            <person name="Kajiwara S."/>
            <person name="Itoh T."/>
            <person name="Iwasaki H."/>
        </authorList>
    </citation>
    <scope>NUCLEOTIDE SEQUENCE</scope>
    <source>
        <strain evidence="8">N6</strain>
    </source>
</reference>
<dbReference type="SUPFAM" id="SSF53067">
    <property type="entry name" value="Actin-like ATPase domain"/>
    <property type="match status" value="2"/>
</dbReference>
<keyword evidence="9" id="KW-1185">Reference proteome</keyword>
<dbReference type="OrthoDB" id="6220758at2759"/>
<proteinExistence type="inferred from homology"/>
<dbReference type="GO" id="GO:0005737">
    <property type="term" value="C:cytoplasm"/>
    <property type="evidence" value="ECO:0007669"/>
    <property type="project" value="UniProtKB-SubCell"/>
</dbReference>
<evidence type="ECO:0000256" key="6">
    <source>
        <dbReference type="ARBA" id="ARBA00063309"/>
    </source>
</evidence>
<evidence type="ECO:0000256" key="4">
    <source>
        <dbReference type="ARBA" id="ARBA00022490"/>
    </source>
</evidence>
<comment type="similarity">
    <text evidence="2">Belongs to the actin family. ARP6 subfamily.</text>
</comment>
<dbReference type="InterPro" id="IPR043129">
    <property type="entry name" value="ATPase_NBD"/>
</dbReference>
<dbReference type="GO" id="GO:0005634">
    <property type="term" value="C:nucleus"/>
    <property type="evidence" value="ECO:0007669"/>
    <property type="project" value="UniProtKB-ARBA"/>
</dbReference>
<comment type="subcellular location">
    <subcellularLocation>
        <location evidence="1">Cytoplasm</location>
    </subcellularLocation>
</comment>
<dbReference type="PANTHER" id="PTHR11937">
    <property type="entry name" value="ACTIN"/>
    <property type="match status" value="1"/>
</dbReference>
<dbReference type="CDD" id="cd10210">
    <property type="entry name" value="ASKHA_NBD_Arp6"/>
    <property type="match status" value="1"/>
</dbReference>
<organism evidence="8 9">
    <name type="scientific">Naganishia liquefaciens</name>
    <dbReference type="NCBI Taxonomy" id="104408"/>
    <lineage>
        <taxon>Eukaryota</taxon>
        <taxon>Fungi</taxon>
        <taxon>Dikarya</taxon>
        <taxon>Basidiomycota</taxon>
        <taxon>Agaricomycotina</taxon>
        <taxon>Tremellomycetes</taxon>
        <taxon>Filobasidiales</taxon>
        <taxon>Filobasidiaceae</taxon>
        <taxon>Naganishia</taxon>
    </lineage>
</organism>
<evidence type="ECO:0000313" key="9">
    <source>
        <dbReference type="Proteomes" id="UP000620104"/>
    </source>
</evidence>
<evidence type="ECO:0000256" key="7">
    <source>
        <dbReference type="ARBA" id="ARBA00073820"/>
    </source>
</evidence>
<dbReference type="Gene3D" id="3.30.420.40">
    <property type="match status" value="2"/>
</dbReference>
<dbReference type="FunFam" id="3.90.640.10:FF:000014">
    <property type="entry name" value="Putative actin-related protein 6"/>
    <property type="match status" value="1"/>
</dbReference>
<evidence type="ECO:0000256" key="2">
    <source>
        <dbReference type="ARBA" id="ARBA00005665"/>
    </source>
</evidence>
<dbReference type="AlphaFoldDB" id="A0A8H3TX67"/>
<comment type="subunit">
    <text evidence="6">Component of the SWR1 chromatin remodeling complex.</text>
</comment>
<dbReference type="EMBL" id="BLZA01000032">
    <property type="protein sequence ID" value="GHJ88865.1"/>
    <property type="molecule type" value="Genomic_DNA"/>
</dbReference>
<comment type="caution">
    <text evidence="8">The sequence shown here is derived from an EMBL/GenBank/DDBJ whole genome shotgun (WGS) entry which is preliminary data.</text>
</comment>
<dbReference type="Gene3D" id="3.90.640.10">
    <property type="entry name" value="Actin, Chain A, domain 4"/>
    <property type="match status" value="1"/>
</dbReference>
<accession>A0A8H3TX67</accession>
<evidence type="ECO:0000256" key="1">
    <source>
        <dbReference type="ARBA" id="ARBA00004496"/>
    </source>
</evidence>
<dbReference type="InterPro" id="IPR004000">
    <property type="entry name" value="Actin"/>
</dbReference>
<protein>
    <recommendedName>
        <fullName evidence="3">Actin-like protein ARP6</fullName>
    </recommendedName>
    <alternativeName>
        <fullName evidence="7">Actin-like protein arp6</fullName>
    </alternativeName>
</protein>
<keyword evidence="4" id="KW-0963">Cytoplasm</keyword>
<dbReference type="SMART" id="SM00268">
    <property type="entry name" value="ACTIN"/>
    <property type="match status" value="1"/>
</dbReference>
<evidence type="ECO:0000256" key="5">
    <source>
        <dbReference type="ARBA" id="ARBA00025222"/>
    </source>
</evidence>
<evidence type="ECO:0000313" key="8">
    <source>
        <dbReference type="EMBL" id="GHJ88865.1"/>
    </source>
</evidence>